<evidence type="ECO:0000313" key="4">
    <source>
        <dbReference type="EMBL" id="WVZ64312.1"/>
    </source>
</evidence>
<dbReference type="InterPro" id="IPR001680">
    <property type="entry name" value="WD40_rpt"/>
</dbReference>
<protein>
    <recommendedName>
        <fullName evidence="6">Transducin/WD40 repeat-like superfamily protein</fullName>
    </recommendedName>
</protein>
<evidence type="ECO:0000256" key="3">
    <source>
        <dbReference type="PROSITE-ProRule" id="PRU00221"/>
    </source>
</evidence>
<keyword evidence="2" id="KW-0677">Repeat</keyword>
<proteinExistence type="predicted"/>
<reference evidence="4 5" key="1">
    <citation type="submission" date="2024-02" db="EMBL/GenBank/DDBJ databases">
        <title>High-quality chromosome-scale genome assembly of Pensacola bahiagrass (Paspalum notatum Flugge var. saurae).</title>
        <authorList>
            <person name="Vega J.M."/>
            <person name="Podio M."/>
            <person name="Orjuela J."/>
            <person name="Siena L.A."/>
            <person name="Pessino S.C."/>
            <person name="Combes M.C."/>
            <person name="Mariac C."/>
            <person name="Albertini E."/>
            <person name="Pupilli F."/>
            <person name="Ortiz J.P.A."/>
            <person name="Leblanc O."/>
        </authorList>
    </citation>
    <scope>NUCLEOTIDE SEQUENCE [LARGE SCALE GENOMIC DNA]</scope>
    <source>
        <strain evidence="4">R1</strain>
        <tissue evidence="4">Leaf</tissue>
    </source>
</reference>
<evidence type="ECO:0000313" key="5">
    <source>
        <dbReference type="Proteomes" id="UP001341281"/>
    </source>
</evidence>
<evidence type="ECO:0000256" key="2">
    <source>
        <dbReference type="ARBA" id="ARBA00022737"/>
    </source>
</evidence>
<dbReference type="Gene3D" id="2.130.10.10">
    <property type="entry name" value="YVTN repeat-like/Quinoprotein amine dehydrogenase"/>
    <property type="match status" value="1"/>
</dbReference>
<dbReference type="SMART" id="SM00320">
    <property type="entry name" value="WD40"/>
    <property type="match status" value="1"/>
</dbReference>
<sequence>MPLHLEARMVRDALAEHVVALCGRCRAAVTPPPSPFLPYPPRLLLPYPLRPAESRPLPPHAMSARLPHRRVHRIGDRDTTGQAPFRCSGEMTQVWEIVYSKDRSVKEVNKVLQLKGHKSDVTCLCFAPISEQIIISSRDGSIRVWNINVLDTAEKAHEGDIDGIAWPPWTIPNAGVDKKVKLLVSSEAINRGFSMCHNAPLDR</sequence>
<gene>
    <name evidence="4" type="ORF">U9M48_013852</name>
</gene>
<evidence type="ECO:0000256" key="1">
    <source>
        <dbReference type="ARBA" id="ARBA00022574"/>
    </source>
</evidence>
<dbReference type="PANTHER" id="PTHR45282:SF2">
    <property type="entry name" value="OS03G0858400 PROTEIN"/>
    <property type="match status" value="1"/>
</dbReference>
<dbReference type="EMBL" id="CP144747">
    <property type="protein sequence ID" value="WVZ64312.1"/>
    <property type="molecule type" value="Genomic_DNA"/>
</dbReference>
<organism evidence="4 5">
    <name type="scientific">Paspalum notatum var. saurae</name>
    <dbReference type="NCBI Taxonomy" id="547442"/>
    <lineage>
        <taxon>Eukaryota</taxon>
        <taxon>Viridiplantae</taxon>
        <taxon>Streptophyta</taxon>
        <taxon>Embryophyta</taxon>
        <taxon>Tracheophyta</taxon>
        <taxon>Spermatophyta</taxon>
        <taxon>Magnoliopsida</taxon>
        <taxon>Liliopsida</taxon>
        <taxon>Poales</taxon>
        <taxon>Poaceae</taxon>
        <taxon>PACMAD clade</taxon>
        <taxon>Panicoideae</taxon>
        <taxon>Andropogonodae</taxon>
        <taxon>Paspaleae</taxon>
        <taxon>Paspalinae</taxon>
        <taxon>Paspalum</taxon>
    </lineage>
</organism>
<keyword evidence="1 3" id="KW-0853">WD repeat</keyword>
<dbReference type="InterPro" id="IPR019775">
    <property type="entry name" value="WD40_repeat_CS"/>
</dbReference>
<dbReference type="InterPro" id="IPR015943">
    <property type="entry name" value="WD40/YVTN_repeat-like_dom_sf"/>
</dbReference>
<dbReference type="PROSITE" id="PS50082">
    <property type="entry name" value="WD_REPEATS_2"/>
    <property type="match status" value="1"/>
</dbReference>
<dbReference type="PROSITE" id="PS00678">
    <property type="entry name" value="WD_REPEATS_1"/>
    <property type="match status" value="1"/>
</dbReference>
<dbReference type="PANTHER" id="PTHR45282">
    <property type="entry name" value="OS03G0858400 PROTEIN"/>
    <property type="match status" value="1"/>
</dbReference>
<feature type="repeat" description="WD" evidence="3">
    <location>
        <begin position="114"/>
        <end position="155"/>
    </location>
</feature>
<name>A0AAQ3T1M1_PASNO</name>
<dbReference type="PROSITE" id="PS50294">
    <property type="entry name" value="WD_REPEATS_REGION"/>
    <property type="match status" value="1"/>
</dbReference>
<dbReference type="AlphaFoldDB" id="A0AAQ3T1M1"/>
<accession>A0AAQ3T1M1</accession>
<evidence type="ECO:0008006" key="6">
    <source>
        <dbReference type="Google" id="ProtNLM"/>
    </source>
</evidence>
<dbReference type="Proteomes" id="UP001341281">
    <property type="component" value="Chromosome 03"/>
</dbReference>
<keyword evidence="5" id="KW-1185">Reference proteome</keyword>
<dbReference type="SUPFAM" id="SSF50978">
    <property type="entry name" value="WD40 repeat-like"/>
    <property type="match status" value="1"/>
</dbReference>
<dbReference type="InterPro" id="IPR036322">
    <property type="entry name" value="WD40_repeat_dom_sf"/>
</dbReference>
<dbReference type="Pfam" id="PF00400">
    <property type="entry name" value="WD40"/>
    <property type="match status" value="1"/>
</dbReference>